<protein>
    <submittedName>
        <fullName evidence="1">6257_t:CDS:1</fullName>
    </submittedName>
</protein>
<accession>A0ACA9N699</accession>
<dbReference type="EMBL" id="CAJVPW010012677">
    <property type="protein sequence ID" value="CAG8637811.1"/>
    <property type="molecule type" value="Genomic_DNA"/>
</dbReference>
<name>A0ACA9N699_9GLOM</name>
<gene>
    <name evidence="1" type="ORF">SPELUC_LOCUS8451</name>
</gene>
<feature type="non-terminal residue" evidence="1">
    <location>
        <position position="1"/>
    </location>
</feature>
<sequence length="740" mass="86420">EAVAKQIMPDLCHKIKDVQYHTWHVTDWKNLEKRLTGPEFTAGGRNWRLLLFPFGNYNYNNKDHVGIYLDFVDPYDDLHITVQFALLLWNQKAPTKFVSHGTNVIRYSTLIDWGFTGFYDLNKLFVPADGRTHPLIENDACNVTVLVRVLEDPTKYIGLKGRGCCLNSVIQLLYYIRYLQKALYQIPMESGKSAKCITSALQRIFYQLNVSHTEVETMELKKFFGWNTFNMGNIRNFINILQDNLENKMKNTKVDGTINKLFAGMIKTHIKCVNVDYEYQRVDEYYEGETLDDSFMNFIQEENLDGNNKYDTDYYGLQVAKKRATFESFPPVLRIYLDYDSDPDGNYEYPTEIDLQKYLSPNVDKSKSCRYLLYGLKFNDDQITLESYGEIFQESHVVHMLVYICESDVNEILSPILPKDIPDCLHEEKGSDLHMQTWIVTEETFKAHKGLGLIDFNNEQYPFSHAFQFNILRENTYGEFKKMVSAKFEIPIDRMKFWVILNRSNKINRLHEPVTDDFLDKSMKDVKMELVKQDGELVLYMEVLENDVPLQSNMIIIFLKYFNPEAQLLEGLGHLRVQIHSRIDSIFPIICDKTNLPPKSLFDIYEEFASDMSKKMIPKFTFKMAGIQNGDIICLQKTLKNREIQKLDYAGRIHNIPQFYESLSMNIIVQFKSNVGYKDPIPEFTLVLNKEMTYKSIARHVAIYLNTDPLRLRFTTSGYLKKEIKETTSQTLLDILRSST</sequence>
<comment type="caution">
    <text evidence="1">The sequence shown here is derived from an EMBL/GenBank/DDBJ whole genome shotgun (WGS) entry which is preliminary data.</text>
</comment>
<evidence type="ECO:0000313" key="1">
    <source>
        <dbReference type="EMBL" id="CAG8637811.1"/>
    </source>
</evidence>
<organism evidence="1 2">
    <name type="scientific">Cetraspora pellucida</name>
    <dbReference type="NCBI Taxonomy" id="1433469"/>
    <lineage>
        <taxon>Eukaryota</taxon>
        <taxon>Fungi</taxon>
        <taxon>Fungi incertae sedis</taxon>
        <taxon>Mucoromycota</taxon>
        <taxon>Glomeromycotina</taxon>
        <taxon>Glomeromycetes</taxon>
        <taxon>Diversisporales</taxon>
        <taxon>Gigasporaceae</taxon>
        <taxon>Cetraspora</taxon>
    </lineage>
</organism>
<feature type="non-terminal residue" evidence="1">
    <location>
        <position position="740"/>
    </location>
</feature>
<evidence type="ECO:0000313" key="2">
    <source>
        <dbReference type="Proteomes" id="UP000789366"/>
    </source>
</evidence>
<proteinExistence type="predicted"/>
<keyword evidence="2" id="KW-1185">Reference proteome</keyword>
<reference evidence="1" key="1">
    <citation type="submission" date="2021-06" db="EMBL/GenBank/DDBJ databases">
        <authorList>
            <person name="Kallberg Y."/>
            <person name="Tangrot J."/>
            <person name="Rosling A."/>
        </authorList>
    </citation>
    <scope>NUCLEOTIDE SEQUENCE</scope>
    <source>
        <strain evidence="1">28 12/20/2015</strain>
    </source>
</reference>
<dbReference type="Proteomes" id="UP000789366">
    <property type="component" value="Unassembled WGS sequence"/>
</dbReference>